<keyword evidence="1" id="KW-0472">Membrane</keyword>
<feature type="transmembrane region" description="Helical" evidence="1">
    <location>
        <begin position="207"/>
        <end position="229"/>
    </location>
</feature>
<feature type="transmembrane region" description="Helical" evidence="1">
    <location>
        <begin position="81"/>
        <end position="98"/>
    </location>
</feature>
<dbReference type="Pfam" id="PF17820">
    <property type="entry name" value="PDZ_6"/>
    <property type="match status" value="1"/>
</dbReference>
<evidence type="ECO:0000256" key="1">
    <source>
        <dbReference type="SAM" id="Phobius"/>
    </source>
</evidence>
<gene>
    <name evidence="3" type="ORF">H0266_11840</name>
</gene>
<dbReference type="Gene3D" id="2.30.42.10">
    <property type="match status" value="1"/>
</dbReference>
<evidence type="ECO:0000313" key="4">
    <source>
        <dbReference type="Proteomes" id="UP000571017"/>
    </source>
</evidence>
<keyword evidence="1" id="KW-0812">Transmembrane</keyword>
<proteinExistence type="predicted"/>
<dbReference type="SUPFAM" id="SSF50156">
    <property type="entry name" value="PDZ domain-like"/>
    <property type="match status" value="1"/>
</dbReference>
<feature type="transmembrane region" description="Helical" evidence="1">
    <location>
        <begin position="20"/>
        <end position="36"/>
    </location>
</feature>
<dbReference type="InterPro" id="IPR041489">
    <property type="entry name" value="PDZ_6"/>
</dbReference>
<protein>
    <submittedName>
        <fullName evidence="3">PDZ domain-containing protein</fullName>
    </submittedName>
</protein>
<comment type="caution">
    <text evidence="3">The sequence shown here is derived from an EMBL/GenBank/DDBJ whole genome shotgun (WGS) entry which is preliminary data.</text>
</comment>
<feature type="transmembrane region" description="Helical" evidence="1">
    <location>
        <begin position="249"/>
        <end position="279"/>
    </location>
</feature>
<accession>A0A838CUG4</accession>
<sequence>MDVWILELLKGAGRAFTQPFLYIAIIMIWISSRNRIKREREQFGTRVFPAFSEMKGTWGVALSAGLVLSIFSVAGGLVVTYPLLLLIGLIFILVSLPLRFSWYSAAYTLGLTYIVVLMLPYLPDRFKANPWVDVIEQTPLTSIAILLSVLLVVEAFLLLKTSPDETFPERKKGRRGMWIGQHRSKKMAVVPFIALMPVGGITPFADWWPVLSIGGESFGLIVVPLLTGFEWIARAQPPEKAAKTIGRHVFVLGFFVLIVSIASYFISILSLVAVAISLLGREWINIRHRLREDQPPFFTPQPKGIRILGVIPGSPASQMGLIPGELVERVNNMPVRTENQFYEALQVNGAFNKLEVRDEWGENRYVQRAMYEGEHYELGLVFVEPPPKHESSVGFF</sequence>
<dbReference type="InterPro" id="IPR036034">
    <property type="entry name" value="PDZ_sf"/>
</dbReference>
<feature type="transmembrane region" description="Helical" evidence="1">
    <location>
        <begin position="143"/>
        <end position="163"/>
    </location>
</feature>
<evidence type="ECO:0000259" key="2">
    <source>
        <dbReference type="Pfam" id="PF17820"/>
    </source>
</evidence>
<feature type="transmembrane region" description="Helical" evidence="1">
    <location>
        <begin position="184"/>
        <end position="201"/>
    </location>
</feature>
<dbReference type="AlphaFoldDB" id="A0A838CUG4"/>
<dbReference type="EMBL" id="JACEFG010000002">
    <property type="protein sequence ID" value="MBA2175584.1"/>
    <property type="molecule type" value="Genomic_DNA"/>
</dbReference>
<feature type="transmembrane region" description="Helical" evidence="1">
    <location>
        <begin position="57"/>
        <end position="75"/>
    </location>
</feature>
<keyword evidence="4" id="KW-1185">Reference proteome</keyword>
<keyword evidence="1" id="KW-1133">Transmembrane helix</keyword>
<dbReference type="Proteomes" id="UP000571017">
    <property type="component" value="Unassembled WGS sequence"/>
</dbReference>
<feature type="domain" description="PDZ" evidence="2">
    <location>
        <begin position="307"/>
        <end position="349"/>
    </location>
</feature>
<feature type="transmembrane region" description="Helical" evidence="1">
    <location>
        <begin position="105"/>
        <end position="123"/>
    </location>
</feature>
<reference evidence="3 4" key="1">
    <citation type="journal article" date="2004" name="Extremophiles">
        <title>Halobacillus locisalis sp. nov., a halophilic bacterium isolated from a marine solar saltern of the Yellow Sea in Korea.</title>
        <authorList>
            <person name="Yoon J.H."/>
            <person name="Kang K.H."/>
            <person name="Oh T.K."/>
            <person name="Park Y.H."/>
        </authorList>
    </citation>
    <scope>NUCLEOTIDE SEQUENCE [LARGE SCALE GENOMIC DNA]</scope>
    <source>
        <strain evidence="3 4">KCTC 3788</strain>
    </source>
</reference>
<evidence type="ECO:0000313" key="3">
    <source>
        <dbReference type="EMBL" id="MBA2175584.1"/>
    </source>
</evidence>
<organism evidence="3 4">
    <name type="scientific">Halobacillus locisalis</name>
    <dbReference type="NCBI Taxonomy" id="220753"/>
    <lineage>
        <taxon>Bacteria</taxon>
        <taxon>Bacillati</taxon>
        <taxon>Bacillota</taxon>
        <taxon>Bacilli</taxon>
        <taxon>Bacillales</taxon>
        <taxon>Bacillaceae</taxon>
        <taxon>Halobacillus</taxon>
    </lineage>
</organism>
<name>A0A838CUG4_9BACI</name>